<dbReference type="PANTHER" id="PTHR43390">
    <property type="entry name" value="SIGNAL PEPTIDASE I"/>
    <property type="match status" value="1"/>
</dbReference>
<evidence type="ECO:0000256" key="6">
    <source>
        <dbReference type="ARBA" id="ARBA00022801"/>
    </source>
</evidence>
<gene>
    <name evidence="11" type="ORF">SAMN05661077_2463</name>
</gene>
<organism evidence="11 12">
    <name type="scientific">Thiohalorhabdus denitrificans</name>
    <dbReference type="NCBI Taxonomy" id="381306"/>
    <lineage>
        <taxon>Bacteria</taxon>
        <taxon>Pseudomonadati</taxon>
        <taxon>Pseudomonadota</taxon>
        <taxon>Gammaproteobacteria</taxon>
        <taxon>Thiohalorhabdales</taxon>
        <taxon>Thiohalorhabdaceae</taxon>
        <taxon>Thiohalorhabdus</taxon>
    </lineage>
</organism>
<evidence type="ECO:0000259" key="10">
    <source>
        <dbReference type="Pfam" id="PF10502"/>
    </source>
</evidence>
<keyword evidence="8" id="KW-0472">Membrane</keyword>
<comment type="caution">
    <text evidence="9">Lacks conserved residue(s) required for the propagation of feature annotation.</text>
</comment>
<keyword evidence="6 8" id="KW-0378">Hydrolase</keyword>
<comment type="catalytic activity">
    <reaction evidence="1 8">
        <text>Cleavage of hydrophobic, N-terminal signal or leader sequences from secreted and periplasmic proteins.</text>
        <dbReference type="EC" id="3.4.21.89"/>
    </reaction>
</comment>
<dbReference type="SUPFAM" id="SSF51306">
    <property type="entry name" value="LexA/Signal peptidase"/>
    <property type="match status" value="1"/>
</dbReference>
<dbReference type="GO" id="GO:0006465">
    <property type="term" value="P:signal peptide processing"/>
    <property type="evidence" value="ECO:0007669"/>
    <property type="project" value="InterPro"/>
</dbReference>
<dbReference type="NCBIfam" id="TIGR02227">
    <property type="entry name" value="sigpep_I_bact"/>
    <property type="match status" value="1"/>
</dbReference>
<feature type="domain" description="Peptidase S26" evidence="10">
    <location>
        <begin position="39"/>
        <end position="237"/>
    </location>
</feature>
<dbReference type="InterPro" id="IPR019757">
    <property type="entry name" value="Pept_S26A_signal_pept_1_Lys-AS"/>
</dbReference>
<dbReference type="Pfam" id="PF10502">
    <property type="entry name" value="Peptidase_S26"/>
    <property type="match status" value="1"/>
</dbReference>
<feature type="active site" evidence="7">
    <location>
        <position position="124"/>
    </location>
</feature>
<dbReference type="CDD" id="cd06530">
    <property type="entry name" value="S26_SPase_I"/>
    <property type="match status" value="1"/>
</dbReference>
<evidence type="ECO:0000313" key="11">
    <source>
        <dbReference type="EMBL" id="SCY55372.1"/>
    </source>
</evidence>
<dbReference type="STRING" id="381306.AN478_01030"/>
<keyword evidence="12" id="KW-1185">Reference proteome</keyword>
<dbReference type="GO" id="GO:0009003">
    <property type="term" value="F:signal peptidase activity"/>
    <property type="evidence" value="ECO:0007669"/>
    <property type="project" value="UniProtKB-EC"/>
</dbReference>
<dbReference type="InterPro" id="IPR000223">
    <property type="entry name" value="Pept_S26A_signal_pept_1"/>
</dbReference>
<evidence type="ECO:0000256" key="4">
    <source>
        <dbReference type="ARBA" id="ARBA00019232"/>
    </source>
</evidence>
<dbReference type="GO" id="GO:0004252">
    <property type="term" value="F:serine-type endopeptidase activity"/>
    <property type="evidence" value="ECO:0007669"/>
    <property type="project" value="InterPro"/>
</dbReference>
<dbReference type="InterPro" id="IPR019533">
    <property type="entry name" value="Peptidase_S26"/>
</dbReference>
<dbReference type="EC" id="3.4.21.89" evidence="3 8"/>
<dbReference type="PROSITE" id="PS00760">
    <property type="entry name" value="SPASE_I_2"/>
    <property type="match status" value="1"/>
</dbReference>
<feature type="transmembrane region" description="Helical" evidence="8">
    <location>
        <begin position="43"/>
        <end position="60"/>
    </location>
</feature>
<dbReference type="Gene3D" id="2.10.109.10">
    <property type="entry name" value="Umud Fragment, subunit A"/>
    <property type="match status" value="1"/>
</dbReference>
<dbReference type="InterPro" id="IPR019758">
    <property type="entry name" value="Pept_S26A_signal_pept_1_CS"/>
</dbReference>
<dbReference type="InterPro" id="IPR019756">
    <property type="entry name" value="Pept_S26A_signal_pept_1_Ser-AS"/>
</dbReference>
<feature type="active site" evidence="7">
    <location>
        <position position="69"/>
    </location>
</feature>
<keyword evidence="5 8" id="KW-0645">Protease</keyword>
<protein>
    <recommendedName>
        <fullName evidence="4 8">Signal peptidase I</fullName>
        <ecNumber evidence="3 8">3.4.21.89</ecNumber>
    </recommendedName>
</protein>
<dbReference type="AlphaFoldDB" id="A0A0P9GMR6"/>
<evidence type="ECO:0000256" key="2">
    <source>
        <dbReference type="ARBA" id="ARBA00009370"/>
    </source>
</evidence>
<keyword evidence="8" id="KW-1133">Transmembrane helix</keyword>
<dbReference type="PROSITE" id="PS00761">
    <property type="entry name" value="SPASE_I_3"/>
    <property type="match status" value="1"/>
</dbReference>
<evidence type="ECO:0000256" key="7">
    <source>
        <dbReference type="PIRSR" id="PIRSR600223-1"/>
    </source>
</evidence>
<dbReference type="PROSITE" id="PS00501">
    <property type="entry name" value="SPASE_I_1"/>
    <property type="match status" value="1"/>
</dbReference>
<evidence type="ECO:0000256" key="8">
    <source>
        <dbReference type="RuleBase" id="RU003993"/>
    </source>
</evidence>
<evidence type="ECO:0000256" key="9">
    <source>
        <dbReference type="RuleBase" id="RU362042"/>
    </source>
</evidence>
<evidence type="ECO:0000256" key="1">
    <source>
        <dbReference type="ARBA" id="ARBA00000677"/>
    </source>
</evidence>
<evidence type="ECO:0000256" key="3">
    <source>
        <dbReference type="ARBA" id="ARBA00013208"/>
    </source>
</evidence>
<dbReference type="EMBL" id="FMUN01000007">
    <property type="protein sequence ID" value="SCY55372.1"/>
    <property type="molecule type" value="Genomic_DNA"/>
</dbReference>
<dbReference type="RefSeq" id="WP_054964763.1">
    <property type="nucleotide sequence ID" value="NZ_FMUN01000007.1"/>
</dbReference>
<comment type="subcellular location">
    <subcellularLocation>
        <location evidence="9">Membrane</location>
        <topology evidence="9">Multi-pass membrane protein</topology>
    </subcellularLocation>
</comment>
<dbReference type="OrthoDB" id="9815782at2"/>
<sequence length="256" mass="29513">MNFTLLLVVLLLATGAVWLGGWLYQRLRKRGGEGRPVVVEYARSLFPVILVVLLIRSFVVEPFKIPSGSMLPTLRIGDFILVNKFEYGLRVPLVGYKLTDGSPPERGDVIVFQFPEDRSVDYIKRIVAVPGDRLAFRDDTLMVNGKPVPRSADGRFTYREPRGGTVYAERFEERTEEHRYHVLYTENRQGRSINDPIQVPEGRYFVMGDNRDNSNDSRYWGTVPERNILGEAFMVWWSWDGRANAPRWGRLGEWVD</sequence>
<comment type="similarity">
    <text evidence="2 9">Belongs to the peptidase S26 family.</text>
</comment>
<reference evidence="12" key="1">
    <citation type="submission" date="2016-10" db="EMBL/GenBank/DDBJ databases">
        <authorList>
            <person name="Varghese N."/>
        </authorList>
    </citation>
    <scope>NUCLEOTIDE SEQUENCE [LARGE SCALE GENOMIC DNA]</scope>
    <source>
        <strain evidence="12">HL 19</strain>
    </source>
</reference>
<dbReference type="PATRIC" id="fig|381306.5.peg.2558"/>
<dbReference type="InterPro" id="IPR036286">
    <property type="entry name" value="LexA/Signal_pep-like_sf"/>
</dbReference>
<dbReference type="Proteomes" id="UP000183104">
    <property type="component" value="Unassembled WGS sequence"/>
</dbReference>
<keyword evidence="8" id="KW-0812">Transmembrane</keyword>
<evidence type="ECO:0000256" key="5">
    <source>
        <dbReference type="ARBA" id="ARBA00022670"/>
    </source>
</evidence>
<accession>A0A0P9GMR6</accession>
<name>A0A0P9GMR6_9GAMM</name>
<dbReference type="GO" id="GO:0016020">
    <property type="term" value="C:membrane"/>
    <property type="evidence" value="ECO:0007669"/>
    <property type="project" value="UniProtKB-SubCell"/>
</dbReference>
<proteinExistence type="inferred from homology"/>
<evidence type="ECO:0000313" key="12">
    <source>
        <dbReference type="Proteomes" id="UP000183104"/>
    </source>
</evidence>
<dbReference type="PRINTS" id="PR00727">
    <property type="entry name" value="LEADERPTASE"/>
</dbReference>
<dbReference type="PANTHER" id="PTHR43390:SF1">
    <property type="entry name" value="CHLOROPLAST PROCESSING PEPTIDASE"/>
    <property type="match status" value="1"/>
</dbReference>